<dbReference type="AlphaFoldDB" id="A0AAJ2NJS5"/>
<proteinExistence type="inferred from homology"/>
<feature type="chain" id="PRO_5042558568" evidence="5">
    <location>
        <begin position="25"/>
        <end position="886"/>
    </location>
</feature>
<dbReference type="InterPro" id="IPR000064">
    <property type="entry name" value="NLP_P60_dom"/>
</dbReference>
<protein>
    <submittedName>
        <fullName evidence="7">NlpC/P60 family protein</fullName>
    </submittedName>
</protein>
<feature type="domain" description="NlpC/P60" evidence="6">
    <location>
        <begin position="375"/>
        <end position="496"/>
    </location>
</feature>
<sequence>MKEKCIYITIFLMLVVFFSSSTLAQTTGEPAADLALEMVGPNNQGFITSEFVQYIYAEARGIDLPRLAREQRQVGEEVARESLQAGDILFFQGSSLMSGIYVGDGRFVVVTSGGITEINLDASTYWSGIYVGANRYFEDAVPVEEPAASLALEMIGPNEQGFLTSEFVQHVYAQSKGIDLPRLARDQLLIGAEVEKDKLEAGDVVFFQGSSLMSGIYIQNGQFVIVTSSGITQANLYSSSYWSGIYVGANRYTEGSSIEDFSANLALEMVGENHQGFITSEFVQYIYKETKGLELPRAASDQWLLGEEVALEDLLPGDVVFFQGAFLMSGIYIENGRFVIITSEGITERNMNTSEYWSNAFVGAKHYTDENLTPPPTSNEIVEKARSLIGTPYNRRGDNPVDGFNTGSFAYYVYREVTGSWLSKLSYAQFEAGLEVERDELQEGDLVFFQNNDEWLTGIYSGDDRFIIAASEGVQERHLDFHTYYSDRYVGAVRYTDAILNKSNPNTYLNHKNPVIQEAMKYMGTPYLMTGSTLEAFDCSFLIQTSFREGKGIYLPRISYRQWEVGETILPEGTNIEEITLDDHIRPGDALYFSGTWQEGISHVAIYLGDNYMIHATGEEGMTTISYMNSYWREHFTGVKRFDDLSVQLDHPAVYEAYQVLGSPYQLGGADPEQGFDTGGLTQYIYKQAYQYDLPRYGSQQWQVGMEIHPDNAEPGDLLFFEGTTLIPAIYLGNNQMVVATQANGVMIVDLTVSSYWPPRLYGARTYEIEDVTLEAVAVLTENYVGEVFHGSSVEFVQNMYLEAANKQLSGNIHTLRLGGDSIHIEELERGDVMFFSEETESNTPSFIGIYLGDGFFATLRDQVVEKYEMNDDIYWINRLLEARRY</sequence>
<evidence type="ECO:0000313" key="7">
    <source>
        <dbReference type="EMBL" id="MDV2883609.1"/>
    </source>
</evidence>
<dbReference type="Proteomes" id="UP001285636">
    <property type="component" value="Unassembled WGS sequence"/>
</dbReference>
<dbReference type="GO" id="GO:0008234">
    <property type="term" value="F:cysteine-type peptidase activity"/>
    <property type="evidence" value="ECO:0007669"/>
    <property type="project" value="UniProtKB-KW"/>
</dbReference>
<organism evidence="7 8">
    <name type="scientific">Alkalihalophilus pseudofirmus</name>
    <name type="common">Bacillus pseudofirmus</name>
    <dbReference type="NCBI Taxonomy" id="79885"/>
    <lineage>
        <taxon>Bacteria</taxon>
        <taxon>Bacillati</taxon>
        <taxon>Bacillota</taxon>
        <taxon>Bacilli</taxon>
        <taxon>Bacillales</taxon>
        <taxon>Bacillaceae</taxon>
        <taxon>Alkalihalophilus</taxon>
    </lineage>
</organism>
<keyword evidence="5" id="KW-0732">Signal</keyword>
<feature type="signal peptide" evidence="5">
    <location>
        <begin position="1"/>
        <end position="24"/>
    </location>
</feature>
<dbReference type="RefSeq" id="WP_323465538.1">
    <property type="nucleotide sequence ID" value="NZ_CP144224.1"/>
</dbReference>
<evidence type="ECO:0000313" key="8">
    <source>
        <dbReference type="Proteomes" id="UP001285636"/>
    </source>
</evidence>
<feature type="domain" description="NlpC/P60" evidence="6">
    <location>
        <begin position="248"/>
        <end position="368"/>
    </location>
</feature>
<dbReference type="Gene3D" id="3.90.1720.10">
    <property type="entry name" value="endopeptidase domain like (from Nostoc punctiforme)"/>
    <property type="match status" value="7"/>
</dbReference>
<evidence type="ECO:0000256" key="4">
    <source>
        <dbReference type="ARBA" id="ARBA00022807"/>
    </source>
</evidence>
<name>A0AAJ2NJS5_ALKPS</name>
<evidence type="ECO:0000256" key="3">
    <source>
        <dbReference type="ARBA" id="ARBA00022801"/>
    </source>
</evidence>
<feature type="domain" description="NlpC/P60" evidence="6">
    <location>
        <begin position="16"/>
        <end position="137"/>
    </location>
</feature>
<dbReference type="Pfam" id="PF00877">
    <property type="entry name" value="NLPC_P60"/>
    <property type="match status" value="7"/>
</dbReference>
<dbReference type="PROSITE" id="PS51935">
    <property type="entry name" value="NLPC_P60"/>
    <property type="match status" value="6"/>
</dbReference>
<dbReference type="GO" id="GO:0006508">
    <property type="term" value="P:proteolysis"/>
    <property type="evidence" value="ECO:0007669"/>
    <property type="project" value="UniProtKB-KW"/>
</dbReference>
<dbReference type="PANTHER" id="PTHR47053:SF1">
    <property type="entry name" value="MUREIN DD-ENDOPEPTIDASE MEPH-RELATED"/>
    <property type="match status" value="1"/>
</dbReference>
<dbReference type="InterPro" id="IPR051202">
    <property type="entry name" value="Peptidase_C40"/>
</dbReference>
<feature type="domain" description="NlpC/P60" evidence="6">
    <location>
        <begin position="134"/>
        <end position="253"/>
    </location>
</feature>
<evidence type="ECO:0000256" key="5">
    <source>
        <dbReference type="SAM" id="SignalP"/>
    </source>
</evidence>
<comment type="similarity">
    <text evidence="1">Belongs to the peptidase C40 family.</text>
</comment>
<dbReference type="PANTHER" id="PTHR47053">
    <property type="entry name" value="MUREIN DD-ENDOPEPTIDASE MEPH-RELATED"/>
    <property type="match status" value="1"/>
</dbReference>
<dbReference type="EMBL" id="JAWJAY010000001">
    <property type="protein sequence ID" value="MDV2883609.1"/>
    <property type="molecule type" value="Genomic_DNA"/>
</dbReference>
<evidence type="ECO:0000256" key="2">
    <source>
        <dbReference type="ARBA" id="ARBA00022670"/>
    </source>
</evidence>
<evidence type="ECO:0000259" key="6">
    <source>
        <dbReference type="PROSITE" id="PS51935"/>
    </source>
</evidence>
<reference evidence="7" key="1">
    <citation type="submission" date="2023-10" db="EMBL/GenBank/DDBJ databases">
        <title>Screening of Alkalihalophilus pseudofirmusBZ-TG-HK211 and Its Alleviation of Salt Stress on Rapeseed Growth.</title>
        <authorList>
            <person name="Zhao B."/>
            <person name="Guo T."/>
        </authorList>
    </citation>
    <scope>NUCLEOTIDE SEQUENCE</scope>
    <source>
        <strain evidence="7">BZ-TG-HK211</strain>
    </source>
</reference>
<keyword evidence="3" id="KW-0378">Hydrolase</keyword>
<feature type="domain" description="NlpC/P60" evidence="6">
    <location>
        <begin position="509"/>
        <end position="643"/>
    </location>
</feature>
<keyword evidence="4" id="KW-0788">Thiol protease</keyword>
<dbReference type="InterPro" id="IPR038765">
    <property type="entry name" value="Papain-like_cys_pep_sf"/>
</dbReference>
<keyword evidence="2" id="KW-0645">Protease</keyword>
<comment type="caution">
    <text evidence="7">The sequence shown here is derived from an EMBL/GenBank/DDBJ whole genome shotgun (WGS) entry which is preliminary data.</text>
</comment>
<accession>A0AAJ2NJS5</accession>
<dbReference type="SUPFAM" id="SSF54001">
    <property type="entry name" value="Cysteine proteinases"/>
    <property type="match status" value="7"/>
</dbReference>
<feature type="domain" description="NlpC/P60" evidence="6">
    <location>
        <begin position="647"/>
        <end position="768"/>
    </location>
</feature>
<gene>
    <name evidence="7" type="ORF">RYX45_00350</name>
</gene>
<evidence type="ECO:0000256" key="1">
    <source>
        <dbReference type="ARBA" id="ARBA00007074"/>
    </source>
</evidence>